<dbReference type="RefSeq" id="WP_281809086.1">
    <property type="nucleotide sequence ID" value="NZ_BSDO01000007.1"/>
</dbReference>
<dbReference type="SMART" id="SM00267">
    <property type="entry name" value="GGDEF"/>
    <property type="match status" value="1"/>
</dbReference>
<feature type="transmembrane region" description="Helical" evidence="1">
    <location>
        <begin position="226"/>
        <end position="245"/>
    </location>
</feature>
<dbReference type="SUPFAM" id="SSF55073">
    <property type="entry name" value="Nucleotide cyclase"/>
    <property type="match status" value="1"/>
</dbReference>
<dbReference type="InterPro" id="IPR035965">
    <property type="entry name" value="PAS-like_dom_sf"/>
</dbReference>
<feature type="domain" description="PAS" evidence="2">
    <location>
        <begin position="433"/>
        <end position="473"/>
    </location>
</feature>
<organism evidence="6 8">
    <name type="scientific">Xanthobacter flavus</name>
    <dbReference type="NCBI Taxonomy" id="281"/>
    <lineage>
        <taxon>Bacteria</taxon>
        <taxon>Pseudomonadati</taxon>
        <taxon>Pseudomonadota</taxon>
        <taxon>Alphaproteobacteria</taxon>
        <taxon>Hyphomicrobiales</taxon>
        <taxon>Xanthobacteraceae</taxon>
        <taxon>Xanthobacter</taxon>
    </lineage>
</organism>
<dbReference type="Gene3D" id="3.20.20.450">
    <property type="entry name" value="EAL domain"/>
    <property type="match status" value="1"/>
</dbReference>
<dbReference type="InterPro" id="IPR001633">
    <property type="entry name" value="EAL_dom"/>
</dbReference>
<dbReference type="FunFam" id="3.20.20.450:FF:000001">
    <property type="entry name" value="Cyclic di-GMP phosphodiesterase yahA"/>
    <property type="match status" value="1"/>
</dbReference>
<dbReference type="SMART" id="SM00052">
    <property type="entry name" value="EAL"/>
    <property type="match status" value="1"/>
</dbReference>
<evidence type="ECO:0000313" key="8">
    <source>
        <dbReference type="Proteomes" id="UP001144397"/>
    </source>
</evidence>
<proteinExistence type="predicted"/>
<evidence type="ECO:0000259" key="3">
    <source>
        <dbReference type="PROSITE" id="PS50113"/>
    </source>
</evidence>
<dbReference type="Pfam" id="PF08448">
    <property type="entry name" value="PAS_4"/>
    <property type="match status" value="1"/>
</dbReference>
<dbReference type="InterPro" id="IPR029787">
    <property type="entry name" value="Nucleotide_cyclase"/>
</dbReference>
<dbReference type="PROSITE" id="PS50112">
    <property type="entry name" value="PAS"/>
    <property type="match status" value="2"/>
</dbReference>
<evidence type="ECO:0000313" key="6">
    <source>
        <dbReference type="EMBL" id="GLI24297.1"/>
    </source>
</evidence>
<feature type="domain" description="PAS" evidence="2">
    <location>
        <begin position="300"/>
        <end position="346"/>
    </location>
</feature>
<dbReference type="AlphaFoldDB" id="A0A9W6CQF8"/>
<reference evidence="6" key="1">
    <citation type="submission" date="2022-12" db="EMBL/GenBank/DDBJ databases">
        <title>Reference genome sequencing for broad-spectrum identification of bacterial and archaeal isolates by mass spectrometry.</title>
        <authorList>
            <person name="Sekiguchi Y."/>
            <person name="Tourlousse D.M."/>
        </authorList>
    </citation>
    <scope>NUCLEOTIDE SEQUENCE</scope>
    <source>
        <strain evidence="6">301</strain>
    </source>
</reference>
<dbReference type="Pfam" id="PF13426">
    <property type="entry name" value="PAS_9"/>
    <property type="match status" value="1"/>
</dbReference>
<dbReference type="PANTHER" id="PTHR44757">
    <property type="entry name" value="DIGUANYLATE CYCLASE DGCP"/>
    <property type="match status" value="1"/>
</dbReference>
<feature type="domain" description="GGDEF" evidence="5">
    <location>
        <begin position="580"/>
        <end position="715"/>
    </location>
</feature>
<dbReference type="InterPro" id="IPR013656">
    <property type="entry name" value="PAS_4"/>
</dbReference>
<dbReference type="Gene3D" id="3.30.450.20">
    <property type="entry name" value="PAS domain"/>
    <property type="match status" value="2"/>
</dbReference>
<dbReference type="InterPro" id="IPR035919">
    <property type="entry name" value="EAL_sf"/>
</dbReference>
<keyword evidence="9" id="KW-1185">Reference proteome</keyword>
<keyword evidence="1" id="KW-0812">Transmembrane</keyword>
<evidence type="ECO:0000256" key="1">
    <source>
        <dbReference type="SAM" id="Phobius"/>
    </source>
</evidence>
<dbReference type="InterPro" id="IPR043128">
    <property type="entry name" value="Rev_trsase/Diguanyl_cyclase"/>
</dbReference>
<reference evidence="7 9" key="2">
    <citation type="submission" date="2023-07" db="EMBL/GenBank/DDBJ databases">
        <title>Genomic Encyclopedia of Type Strains, Phase IV (KMG-IV): sequencing the most valuable type-strain genomes for metagenomic binning, comparative biology and taxonomic classification.</title>
        <authorList>
            <person name="Goeker M."/>
        </authorList>
    </citation>
    <scope>NUCLEOTIDE SEQUENCE [LARGE SCALE GENOMIC DNA]</scope>
    <source>
        <strain evidence="7 9">DSM 338</strain>
    </source>
</reference>
<dbReference type="Pfam" id="PF00990">
    <property type="entry name" value="GGDEF"/>
    <property type="match status" value="1"/>
</dbReference>
<dbReference type="Gene3D" id="3.30.70.270">
    <property type="match status" value="1"/>
</dbReference>
<dbReference type="EMBL" id="JAVDPY010000009">
    <property type="protein sequence ID" value="MDR6335808.1"/>
    <property type="molecule type" value="Genomic_DNA"/>
</dbReference>
<evidence type="ECO:0000259" key="2">
    <source>
        <dbReference type="PROSITE" id="PS50112"/>
    </source>
</evidence>
<dbReference type="PROSITE" id="PS50887">
    <property type="entry name" value="GGDEF"/>
    <property type="match status" value="1"/>
</dbReference>
<dbReference type="CDD" id="cd01949">
    <property type="entry name" value="GGDEF"/>
    <property type="match status" value="1"/>
</dbReference>
<evidence type="ECO:0000313" key="9">
    <source>
        <dbReference type="Proteomes" id="UP001245370"/>
    </source>
</evidence>
<keyword evidence="1" id="KW-0472">Membrane</keyword>
<dbReference type="InterPro" id="IPR000014">
    <property type="entry name" value="PAS"/>
</dbReference>
<sequence>MKRRSYIASVTIAYAVGALLWIYLSDRFIESVGGSIGFGVFSTLKGFVFVAVTTALLYFALHTAAQGKDAARPILMFRGWVLFAVLALLTLPAGLISYSVFRSASDTLLGERRGQLEFMTEAVARSIDAEVARRMLEATPHVAQAPQATLLAIVTNGSAGFSRLQDFAGLMGDSARVLIASKTGSDGRWMIAGAQQALPEALVPLAADGADGLAADIVSPPGGEPLLAAAAMIPAANAVLVATVATADVVDDVRGVAFLSAMTAAACLLVAGVLTLLFIQRQRLRVALAEADQKAALHAAEERFRATFEQAAEGIAHLDLDGRFLRVNETLCALLGYGRAELLGRSYADVRPNIRAGAGGTSREAVASLPSGTVVEARGDQPHLTRAGEEIWLSCVQSIARDTPEDAGYIILMVSDATARRTAEHHLTLAQAVFTNTQEGLVVTDLAGRITAVNPAFVAITGHQEAEILGQNMRFLSSGRHDRLFYQLLWTALKDTGVWRGEIWNRRKDGTLYLQQTVISTVYGRTGAAESYVGAFNDITQARKSEIEVDRLTRYDPLTGLPNRTLTYSLIEHELTREGTRCAVLYIDIDHLKTINDSLGFAAGDTVLRAAAQRIRRTAPEDATIGRYGADEFVVVIDAGEGPQAVVSLAVRLIEALGEPFAAEGVSDLFVNASIGISLFPEDASDADTLLQHAHSALFEAKSRDGRTYAFYTDALTRDARARIQLVANLRRALTEHEFTVHYQPIVRLEDQTIVGAEALVRWITPEGEMIGPDRFIPVAEETGLIVPLGDFVLAAACTQMARWRKAGLPCAFVAVNISAGQLSATDICAKTEAALAASGVPADSIEFEITESMLFGADSGAESKLKRITELGVRIAIDDFGTGYSSLAYLKRFPISRLKIDKSFVDDLPMSVVDGELVRAMIDMGRALHIEVLAEGVEDAGQMAFLAANGCTYGQGFFWSRPLPPERFEALFSNASQIPWARAGTA</sequence>
<dbReference type="CDD" id="cd01948">
    <property type="entry name" value="EAL"/>
    <property type="match status" value="1"/>
</dbReference>
<dbReference type="PANTHER" id="PTHR44757:SF2">
    <property type="entry name" value="BIOFILM ARCHITECTURE MAINTENANCE PROTEIN MBAA"/>
    <property type="match status" value="1"/>
</dbReference>
<feature type="transmembrane region" description="Helical" evidence="1">
    <location>
        <begin position="80"/>
        <end position="101"/>
    </location>
</feature>
<comment type="caution">
    <text evidence="6">The sequence shown here is derived from an EMBL/GenBank/DDBJ whole genome shotgun (WGS) entry which is preliminary data.</text>
</comment>
<dbReference type="SMART" id="SM00091">
    <property type="entry name" value="PAS"/>
    <property type="match status" value="2"/>
</dbReference>
<dbReference type="NCBIfam" id="TIGR00229">
    <property type="entry name" value="sensory_box"/>
    <property type="match status" value="2"/>
</dbReference>
<dbReference type="SUPFAM" id="SSF141868">
    <property type="entry name" value="EAL domain-like"/>
    <property type="match status" value="1"/>
</dbReference>
<protein>
    <submittedName>
        <fullName evidence="7">Diguanylate cyclase (GGDEF)-like protein/PAS domain S-box-containing protein</fullName>
    </submittedName>
</protein>
<feature type="domain" description="PAC" evidence="3">
    <location>
        <begin position="499"/>
        <end position="551"/>
    </location>
</feature>
<dbReference type="Pfam" id="PF00563">
    <property type="entry name" value="EAL"/>
    <property type="match status" value="1"/>
</dbReference>
<evidence type="ECO:0000313" key="7">
    <source>
        <dbReference type="EMBL" id="MDR6335808.1"/>
    </source>
</evidence>
<feature type="transmembrane region" description="Helical" evidence="1">
    <location>
        <begin position="36"/>
        <end position="60"/>
    </location>
</feature>
<feature type="domain" description="EAL" evidence="4">
    <location>
        <begin position="723"/>
        <end position="977"/>
    </location>
</feature>
<evidence type="ECO:0000259" key="5">
    <source>
        <dbReference type="PROSITE" id="PS50887"/>
    </source>
</evidence>
<accession>A0A9W6CQF8</accession>
<gene>
    <name evidence="7" type="ORF">GGQ86_004306</name>
    <name evidence="6" type="ORF">XFLAVUS301_39710</name>
</gene>
<feature type="transmembrane region" description="Helical" evidence="1">
    <location>
        <begin position="257"/>
        <end position="279"/>
    </location>
</feature>
<dbReference type="Proteomes" id="UP001144397">
    <property type="component" value="Unassembled WGS sequence"/>
</dbReference>
<dbReference type="InterPro" id="IPR000700">
    <property type="entry name" value="PAS-assoc_C"/>
</dbReference>
<name>A0A9W6CQF8_XANFL</name>
<dbReference type="NCBIfam" id="TIGR00254">
    <property type="entry name" value="GGDEF"/>
    <property type="match status" value="1"/>
</dbReference>
<dbReference type="Proteomes" id="UP001245370">
    <property type="component" value="Unassembled WGS sequence"/>
</dbReference>
<dbReference type="PROSITE" id="PS50113">
    <property type="entry name" value="PAC"/>
    <property type="match status" value="1"/>
</dbReference>
<evidence type="ECO:0000259" key="4">
    <source>
        <dbReference type="PROSITE" id="PS50883"/>
    </source>
</evidence>
<dbReference type="CDD" id="cd00130">
    <property type="entry name" value="PAS"/>
    <property type="match status" value="2"/>
</dbReference>
<dbReference type="GeneID" id="95764745"/>
<dbReference type="InterPro" id="IPR052155">
    <property type="entry name" value="Biofilm_reg_signaling"/>
</dbReference>
<dbReference type="PROSITE" id="PS50883">
    <property type="entry name" value="EAL"/>
    <property type="match status" value="1"/>
</dbReference>
<dbReference type="EMBL" id="BSDO01000007">
    <property type="protein sequence ID" value="GLI24297.1"/>
    <property type="molecule type" value="Genomic_DNA"/>
</dbReference>
<dbReference type="InterPro" id="IPR000160">
    <property type="entry name" value="GGDEF_dom"/>
</dbReference>
<dbReference type="SUPFAM" id="SSF55785">
    <property type="entry name" value="PYP-like sensor domain (PAS domain)"/>
    <property type="match status" value="2"/>
</dbReference>
<keyword evidence="1" id="KW-1133">Transmembrane helix</keyword>
<feature type="transmembrane region" description="Helical" evidence="1">
    <location>
        <begin position="6"/>
        <end position="24"/>
    </location>
</feature>